<name>A0A849HE12_9MICO</name>
<evidence type="ECO:0000313" key="3">
    <source>
        <dbReference type="Proteomes" id="UP000588586"/>
    </source>
</evidence>
<dbReference type="Proteomes" id="UP000588586">
    <property type="component" value="Unassembled WGS sequence"/>
</dbReference>
<dbReference type="RefSeq" id="WP_171245279.1">
    <property type="nucleotide sequence ID" value="NZ_JABEPQ010000006.1"/>
</dbReference>
<evidence type="ECO:0000313" key="2">
    <source>
        <dbReference type="EMBL" id="NNM48160.1"/>
    </source>
</evidence>
<proteinExistence type="predicted"/>
<organism evidence="2 3">
    <name type="scientific">Knoellia koreensis</name>
    <dbReference type="NCBI Taxonomy" id="2730921"/>
    <lineage>
        <taxon>Bacteria</taxon>
        <taxon>Bacillati</taxon>
        <taxon>Actinomycetota</taxon>
        <taxon>Actinomycetes</taxon>
        <taxon>Micrococcales</taxon>
        <taxon>Intrasporangiaceae</taxon>
        <taxon>Knoellia</taxon>
    </lineage>
</organism>
<dbReference type="EMBL" id="JABEPQ010000006">
    <property type="protein sequence ID" value="NNM48160.1"/>
    <property type="molecule type" value="Genomic_DNA"/>
</dbReference>
<protein>
    <recommendedName>
        <fullName evidence="4">Secreted protein</fullName>
    </recommendedName>
</protein>
<comment type="caution">
    <text evidence="2">The sequence shown here is derived from an EMBL/GenBank/DDBJ whole genome shotgun (WGS) entry which is preliminary data.</text>
</comment>
<feature type="region of interest" description="Disordered" evidence="1">
    <location>
        <begin position="31"/>
        <end position="73"/>
    </location>
</feature>
<dbReference type="AlphaFoldDB" id="A0A849HE12"/>
<keyword evidence="3" id="KW-1185">Reference proteome</keyword>
<reference evidence="2 3" key="1">
    <citation type="submission" date="2020-04" db="EMBL/GenBank/DDBJ databases">
        <title>Knoellia sp. isolate from air conditioner.</title>
        <authorList>
            <person name="Chea S."/>
            <person name="Kim D.-U."/>
        </authorList>
    </citation>
    <scope>NUCLEOTIDE SEQUENCE [LARGE SCALE GENOMIC DNA]</scope>
    <source>
        <strain evidence="2 3">DB2414S</strain>
    </source>
</reference>
<evidence type="ECO:0008006" key="4">
    <source>
        <dbReference type="Google" id="ProtNLM"/>
    </source>
</evidence>
<evidence type="ECO:0000256" key="1">
    <source>
        <dbReference type="SAM" id="MobiDB-lite"/>
    </source>
</evidence>
<accession>A0A849HE12</accession>
<sequence>MNTGTRLGLFAAGVAVVFVAAFGIGRVADLGMPGGDPKEKGAGEQMAGHGMTEPTGSTTSAVSGGHGDSHGSKAVATAGAAELPAGLQVAESGLRLVLDHPEPRAGKDVPVSFRVLDADTKPVTAYTPSHDKELHLIAVRRDLSGFQHVHPTRDAAGTWSTTLDLSPGAWRFFADFDPAGDIEPVTLGADALVPGSFAPQPLPKPSTTATVDGYTVTLDGTLAPGKDSKLTLSVSKDGTPVTDLQPYLAAYGHLVALRQGDLAYLHVHPDGEPGDGRTKPGPQIVFHTQAPSAGTYRLYLDFKHKGVVRTAEFTMTAGTEAASHGH</sequence>
<gene>
    <name evidence="2" type="ORF">HJG52_19410</name>
</gene>